<dbReference type="PANTHER" id="PTHR47506">
    <property type="entry name" value="TRANSCRIPTIONAL REGULATORY PROTEIN"/>
    <property type="match status" value="1"/>
</dbReference>
<dbReference type="Pfam" id="PF00440">
    <property type="entry name" value="TetR_N"/>
    <property type="match status" value="1"/>
</dbReference>
<keyword evidence="3" id="KW-0238">DNA-binding</keyword>
<gene>
    <name evidence="7" type="ORF">UFOPK2870_00761</name>
    <name evidence="6" type="ORF">UFOPK4179_01054</name>
</gene>
<evidence type="ECO:0000313" key="6">
    <source>
        <dbReference type="EMBL" id="CAB4368256.1"/>
    </source>
</evidence>
<dbReference type="InterPro" id="IPR009057">
    <property type="entry name" value="Homeodomain-like_sf"/>
</dbReference>
<feature type="domain" description="HTH tetR-type" evidence="5">
    <location>
        <begin position="18"/>
        <end position="78"/>
    </location>
</feature>
<evidence type="ECO:0000256" key="3">
    <source>
        <dbReference type="ARBA" id="ARBA00023125"/>
    </source>
</evidence>
<dbReference type="PROSITE" id="PS50977">
    <property type="entry name" value="HTH_TETR_2"/>
    <property type="match status" value="1"/>
</dbReference>
<protein>
    <submittedName>
        <fullName evidence="6">Unannotated protein</fullName>
    </submittedName>
</protein>
<proteinExistence type="predicted"/>
<evidence type="ECO:0000259" key="5">
    <source>
        <dbReference type="PROSITE" id="PS50977"/>
    </source>
</evidence>
<organism evidence="6">
    <name type="scientific">freshwater metagenome</name>
    <dbReference type="NCBI Taxonomy" id="449393"/>
    <lineage>
        <taxon>unclassified sequences</taxon>
        <taxon>metagenomes</taxon>
        <taxon>ecological metagenomes</taxon>
    </lineage>
</organism>
<dbReference type="EMBL" id="CAETWZ010000112">
    <property type="protein sequence ID" value="CAB4368256.1"/>
    <property type="molecule type" value="Genomic_DNA"/>
</dbReference>
<dbReference type="InterPro" id="IPR036271">
    <property type="entry name" value="Tet_transcr_reg_TetR-rel_C_sf"/>
</dbReference>
<keyword evidence="2" id="KW-0805">Transcription regulation</keyword>
<dbReference type="Pfam" id="PF13977">
    <property type="entry name" value="TetR_C_6"/>
    <property type="match status" value="1"/>
</dbReference>
<dbReference type="InterPro" id="IPR039538">
    <property type="entry name" value="BetI_C"/>
</dbReference>
<sequence>MPSEIDIRWLNRGVREIHPTKVRLTEVAAGLIEEHGSQGFTVEQLLESSNISKGSLYHHFQDFHDVIRQAQVMRFARYVEEDIEALSRLLLAASSREDMFARLDVVSRATHDSARSPRRSNRIEILAGARHSEDMKNALGSTQARLTGAISDLVREMQSKKFVNEDLDPDAIAVFIQAYSLGLVVNDVSSEQVDIEKWHAMISHMTRGLL</sequence>
<reference evidence="6" key="1">
    <citation type="submission" date="2020-05" db="EMBL/GenBank/DDBJ databases">
        <authorList>
            <person name="Chiriac C."/>
            <person name="Salcher M."/>
            <person name="Ghai R."/>
            <person name="Kavagutti S V."/>
        </authorList>
    </citation>
    <scope>NUCLEOTIDE SEQUENCE</scope>
</reference>
<dbReference type="Gene3D" id="1.10.357.10">
    <property type="entry name" value="Tetracycline Repressor, domain 2"/>
    <property type="match status" value="1"/>
</dbReference>
<keyword evidence="4" id="KW-0804">Transcription</keyword>
<dbReference type="AlphaFoldDB" id="A0A6J6AH74"/>
<dbReference type="PANTHER" id="PTHR47506:SF1">
    <property type="entry name" value="HTH-TYPE TRANSCRIPTIONAL REGULATOR YJDC"/>
    <property type="match status" value="1"/>
</dbReference>
<evidence type="ECO:0000313" key="7">
    <source>
        <dbReference type="EMBL" id="CAB4762627.1"/>
    </source>
</evidence>
<evidence type="ECO:0000256" key="4">
    <source>
        <dbReference type="ARBA" id="ARBA00023163"/>
    </source>
</evidence>
<accession>A0A6J6AH74</accession>
<dbReference type="EMBL" id="CAEZZL010000052">
    <property type="protein sequence ID" value="CAB4762627.1"/>
    <property type="molecule type" value="Genomic_DNA"/>
</dbReference>
<evidence type="ECO:0000256" key="2">
    <source>
        <dbReference type="ARBA" id="ARBA00023015"/>
    </source>
</evidence>
<name>A0A6J6AH74_9ZZZZ</name>
<dbReference type="InterPro" id="IPR001647">
    <property type="entry name" value="HTH_TetR"/>
</dbReference>
<dbReference type="SUPFAM" id="SSF48498">
    <property type="entry name" value="Tetracyclin repressor-like, C-terminal domain"/>
    <property type="match status" value="1"/>
</dbReference>
<dbReference type="SUPFAM" id="SSF46689">
    <property type="entry name" value="Homeodomain-like"/>
    <property type="match status" value="1"/>
</dbReference>
<keyword evidence="1" id="KW-0678">Repressor</keyword>
<evidence type="ECO:0000256" key="1">
    <source>
        <dbReference type="ARBA" id="ARBA00022491"/>
    </source>
</evidence>
<dbReference type="GO" id="GO:0003677">
    <property type="term" value="F:DNA binding"/>
    <property type="evidence" value="ECO:0007669"/>
    <property type="project" value="UniProtKB-KW"/>
</dbReference>